<comment type="caution">
    <text evidence="1">The sequence shown here is derived from an EMBL/GenBank/DDBJ whole genome shotgun (WGS) entry which is preliminary data.</text>
</comment>
<name>A0A9D2BCZ4_9FIRM</name>
<organism evidence="1 2">
    <name type="scientific">Candidatus Anaerobutyricum stercoripullorum</name>
    <dbReference type="NCBI Taxonomy" id="2838456"/>
    <lineage>
        <taxon>Bacteria</taxon>
        <taxon>Bacillati</taxon>
        <taxon>Bacillota</taxon>
        <taxon>Clostridia</taxon>
        <taxon>Lachnospirales</taxon>
        <taxon>Lachnospiraceae</taxon>
        <taxon>Anaerobutyricum</taxon>
    </lineage>
</organism>
<protein>
    <submittedName>
        <fullName evidence="1">Uncharacterized protein</fullName>
    </submittedName>
</protein>
<evidence type="ECO:0000313" key="2">
    <source>
        <dbReference type="Proteomes" id="UP000886805"/>
    </source>
</evidence>
<dbReference type="AlphaFoldDB" id="A0A9D2BCZ4"/>
<reference evidence="1" key="2">
    <citation type="submission" date="2021-04" db="EMBL/GenBank/DDBJ databases">
        <authorList>
            <person name="Gilroy R."/>
        </authorList>
    </citation>
    <scope>NUCLEOTIDE SEQUENCE</scope>
    <source>
        <strain evidence="1">ChiSxjej3B15-1167</strain>
    </source>
</reference>
<reference evidence="1" key="1">
    <citation type="journal article" date="2021" name="PeerJ">
        <title>Extensive microbial diversity within the chicken gut microbiome revealed by metagenomics and culture.</title>
        <authorList>
            <person name="Gilroy R."/>
            <person name="Ravi A."/>
            <person name="Getino M."/>
            <person name="Pursley I."/>
            <person name="Horton D.L."/>
            <person name="Alikhan N.F."/>
            <person name="Baker D."/>
            <person name="Gharbi K."/>
            <person name="Hall N."/>
            <person name="Watson M."/>
            <person name="Adriaenssens E.M."/>
            <person name="Foster-Nyarko E."/>
            <person name="Jarju S."/>
            <person name="Secka A."/>
            <person name="Antonio M."/>
            <person name="Oren A."/>
            <person name="Chaudhuri R.R."/>
            <person name="La Ragione R."/>
            <person name="Hildebrand F."/>
            <person name="Pallen M.J."/>
        </authorList>
    </citation>
    <scope>NUCLEOTIDE SEQUENCE</scope>
    <source>
        <strain evidence="1">ChiSxjej3B15-1167</strain>
    </source>
</reference>
<accession>A0A9D2BCZ4</accession>
<evidence type="ECO:0000313" key="1">
    <source>
        <dbReference type="EMBL" id="HIX71935.1"/>
    </source>
</evidence>
<gene>
    <name evidence="1" type="ORF">H9849_02820</name>
</gene>
<sequence>MIMKDIQRIANSYFNYFKLRDVNLKFILADDMYECQKNYGFSDEDIKTLDEATARQNWKHVAACMKYPKSMDEPFYLIFKRPYIERVEDCELYRLVFHELTHMCDYKDYARLNHLTSYKELFSNPETVLFQHWSEYHAERRGYAAWLKHRYGVQLKYSPDKIGIMERETVSNIKYYGEHYTNTAEYGSTRQIYFTMHLLARMSIWMQILPYQVSEILSKDPFNYRGIIWIKKLMHLFSKYPEIGQMNDHFMEIAHIVAENMTLTQAQLWEIVEPQT</sequence>
<dbReference type="Proteomes" id="UP000886805">
    <property type="component" value="Unassembled WGS sequence"/>
</dbReference>
<proteinExistence type="predicted"/>
<dbReference type="EMBL" id="DXEQ01000083">
    <property type="protein sequence ID" value="HIX71935.1"/>
    <property type="molecule type" value="Genomic_DNA"/>
</dbReference>